<feature type="signal peptide" evidence="1">
    <location>
        <begin position="1"/>
        <end position="22"/>
    </location>
</feature>
<protein>
    <submittedName>
        <fullName evidence="2">Uncharacterized protein</fullName>
    </submittedName>
</protein>
<keyword evidence="3" id="KW-1185">Reference proteome</keyword>
<evidence type="ECO:0000256" key="1">
    <source>
        <dbReference type="SAM" id="SignalP"/>
    </source>
</evidence>
<reference evidence="3" key="1">
    <citation type="journal article" date="2019" name="Int. J. Syst. Evol. Microbiol.">
        <title>The Global Catalogue of Microorganisms (GCM) 10K type strain sequencing project: providing services to taxonomists for standard genome sequencing and annotation.</title>
        <authorList>
            <consortium name="The Broad Institute Genomics Platform"/>
            <consortium name="The Broad Institute Genome Sequencing Center for Infectious Disease"/>
            <person name="Wu L."/>
            <person name="Ma J."/>
        </authorList>
    </citation>
    <scope>NUCLEOTIDE SEQUENCE [LARGE SCALE GENOMIC DNA]</scope>
    <source>
        <strain evidence="3">CECT 8472</strain>
    </source>
</reference>
<name>A0ABV8UNT1_9PROT</name>
<proteinExistence type="predicted"/>
<evidence type="ECO:0000313" key="2">
    <source>
        <dbReference type="EMBL" id="MFC4352392.1"/>
    </source>
</evidence>
<dbReference type="RefSeq" id="WP_382422743.1">
    <property type="nucleotide sequence ID" value="NZ_JBHSCW010000007.1"/>
</dbReference>
<accession>A0ABV8UNT1</accession>
<gene>
    <name evidence="2" type="ORF">ACFOW6_12655</name>
</gene>
<dbReference type="EMBL" id="JBHSCW010000007">
    <property type="protein sequence ID" value="MFC4352392.1"/>
    <property type="molecule type" value="Genomic_DNA"/>
</dbReference>
<comment type="caution">
    <text evidence="2">The sequence shown here is derived from an EMBL/GenBank/DDBJ whole genome shotgun (WGS) entry which is preliminary data.</text>
</comment>
<dbReference type="Proteomes" id="UP001595799">
    <property type="component" value="Unassembled WGS sequence"/>
</dbReference>
<organism evidence="2 3">
    <name type="scientific">Fodinicurvata halophila</name>
    <dbReference type="NCBI Taxonomy" id="1419723"/>
    <lineage>
        <taxon>Bacteria</taxon>
        <taxon>Pseudomonadati</taxon>
        <taxon>Pseudomonadota</taxon>
        <taxon>Alphaproteobacteria</taxon>
        <taxon>Rhodospirillales</taxon>
        <taxon>Rhodovibrionaceae</taxon>
        <taxon>Fodinicurvata</taxon>
    </lineage>
</organism>
<keyword evidence="1" id="KW-0732">Signal</keyword>
<sequence>MINWKRGSLAIALCLFAQAASANEGIQGAWFRVAEGARPVVENAEYIMVMRPGGNLVEIFIDPSNRMEVITGDRFEVAGKDLTFTFPDRDRSHHRIGFEGEDTLILSSGSDRSIEFHALSGKNGLWATAVRLAESGEVRSIQVLDGDGRRILGAPQAAQVYLDAARESILLLGFAGSRSDGAVTHRAHDWLVPISRDVVALALGPESFLPRFERLVGRISTR</sequence>
<feature type="chain" id="PRO_5047106777" evidence="1">
    <location>
        <begin position="23"/>
        <end position="222"/>
    </location>
</feature>
<evidence type="ECO:0000313" key="3">
    <source>
        <dbReference type="Proteomes" id="UP001595799"/>
    </source>
</evidence>